<evidence type="ECO:0000313" key="2">
    <source>
        <dbReference type="Proteomes" id="UP001184230"/>
    </source>
</evidence>
<evidence type="ECO:0000313" key="1">
    <source>
        <dbReference type="EMBL" id="MDR6538479.1"/>
    </source>
</evidence>
<proteinExistence type="predicted"/>
<dbReference type="EMBL" id="JAVDRF010000011">
    <property type="protein sequence ID" value="MDR6538479.1"/>
    <property type="molecule type" value="Genomic_DNA"/>
</dbReference>
<dbReference type="Proteomes" id="UP001184230">
    <property type="component" value="Unassembled WGS sequence"/>
</dbReference>
<gene>
    <name evidence="1" type="ORF">J2739_004272</name>
</gene>
<accession>A0ABU1NJ41</accession>
<sequence>MLERIEAGLVMFIEGVRRAAAASALPGIAASDAYLCKDGGYALIAGNDDSIFQALDGSQRQGRPKAAGRCTDIHPRHLLKDDFDEH</sequence>
<name>A0ABU1NJ41_9BURK</name>
<organism evidence="1 2">
    <name type="scientific">Variovorax soli</name>
    <dbReference type="NCBI Taxonomy" id="376815"/>
    <lineage>
        <taxon>Bacteria</taxon>
        <taxon>Pseudomonadati</taxon>
        <taxon>Pseudomonadota</taxon>
        <taxon>Betaproteobacteria</taxon>
        <taxon>Burkholderiales</taxon>
        <taxon>Comamonadaceae</taxon>
        <taxon>Variovorax</taxon>
    </lineage>
</organism>
<reference evidence="1 2" key="1">
    <citation type="submission" date="2023-07" db="EMBL/GenBank/DDBJ databases">
        <title>Sorghum-associated microbial communities from plants grown in Nebraska, USA.</title>
        <authorList>
            <person name="Schachtman D."/>
        </authorList>
    </citation>
    <scope>NUCLEOTIDE SEQUENCE [LARGE SCALE GENOMIC DNA]</scope>
    <source>
        <strain evidence="1 2">DS1781</strain>
    </source>
</reference>
<keyword evidence="2" id="KW-1185">Reference proteome</keyword>
<comment type="caution">
    <text evidence="1">The sequence shown here is derived from an EMBL/GenBank/DDBJ whole genome shotgun (WGS) entry which is preliminary data.</text>
</comment>
<protein>
    <submittedName>
        <fullName evidence="1">Crotonobetainyl-CoA:carnitine CoA-transferase CaiB-like acyl-CoA transferase</fullName>
    </submittedName>
</protein>
<dbReference type="RefSeq" id="WP_309905318.1">
    <property type="nucleotide sequence ID" value="NZ_JAVDRF010000011.1"/>
</dbReference>